<evidence type="ECO:0000256" key="1">
    <source>
        <dbReference type="ARBA" id="ARBA00006739"/>
    </source>
</evidence>
<dbReference type="AlphaFoldDB" id="A0A6N3DLW0"/>
<evidence type="ECO:0000259" key="4">
    <source>
        <dbReference type="Pfam" id="PF00535"/>
    </source>
</evidence>
<dbReference type="RefSeq" id="WP_173885720.1">
    <property type="nucleotide sequence ID" value="NZ_CACRUM010000066.1"/>
</dbReference>
<comment type="similarity">
    <text evidence="1">Belongs to the glycosyltransferase 2 family.</text>
</comment>
<gene>
    <name evidence="5" type="primary">epsE</name>
    <name evidence="5" type="ORF">RILFYP67_01517</name>
</gene>
<accession>A0A6N3DLW0</accession>
<name>A0A6N3DLW0_9FIRM</name>
<protein>
    <submittedName>
        <fullName evidence="5">Glycosyltransferase EpsE</fullName>
        <ecNumber evidence="5">2.4.-.-</ecNumber>
    </submittedName>
</protein>
<dbReference type="InterPro" id="IPR050834">
    <property type="entry name" value="Glycosyltransf_2"/>
</dbReference>
<proteinExistence type="inferred from homology"/>
<keyword evidence="2 5" id="KW-0328">Glycosyltransferase</keyword>
<evidence type="ECO:0000256" key="2">
    <source>
        <dbReference type="ARBA" id="ARBA00022676"/>
    </source>
</evidence>
<dbReference type="PANTHER" id="PTHR43685:SF5">
    <property type="entry name" value="GLYCOSYLTRANSFERASE EPSE-RELATED"/>
    <property type="match status" value="1"/>
</dbReference>
<keyword evidence="3 5" id="KW-0808">Transferase</keyword>
<dbReference type="EC" id="2.4.-.-" evidence="5"/>
<dbReference type="SUPFAM" id="SSF53448">
    <property type="entry name" value="Nucleotide-diphospho-sugar transferases"/>
    <property type="match status" value="1"/>
</dbReference>
<feature type="domain" description="Glycosyltransferase 2-like" evidence="4">
    <location>
        <begin position="6"/>
        <end position="163"/>
    </location>
</feature>
<dbReference type="InterPro" id="IPR029044">
    <property type="entry name" value="Nucleotide-diphossugar_trans"/>
</dbReference>
<dbReference type="EMBL" id="CACRUM010000066">
    <property type="protein sequence ID" value="VYU28734.1"/>
    <property type="molecule type" value="Genomic_DNA"/>
</dbReference>
<dbReference type="GO" id="GO:0016757">
    <property type="term" value="F:glycosyltransferase activity"/>
    <property type="evidence" value="ECO:0007669"/>
    <property type="project" value="UniProtKB-KW"/>
</dbReference>
<sequence length="355" mass="41886">MEPKITVVMSAYNHEKYVEKAIQSVLNQTYKNIYFCVADDASSDNTANIIMKYEEKIDEIHLYDTNSGHGRWMSLILNSKTEYTAVINSDDWWENTKLEKQLFYLEKHPECAACFTWCNEVEEDGSLMEKQLFQSTNKSKEEWMYTFLLQGNCLAHPSILIRTEIYQKLFSDNNSVFRQLPDFNMWIKLVQEHEIYVINEMLTNFLHHSKGQNMNVSTPNLENSVRNDIEMAFIWYTAMKNMDDKYFKKAFKKVMVNPNANSHIEILCEKYFVLCTSSLLGVQMAAINYYYDVFQNMKNYEILKQKYAYTNKLFHEIDTKIGNGAEIIKERELRDQSLELLKKMQSIIKQNGLLE</sequence>
<dbReference type="Gene3D" id="3.90.550.10">
    <property type="entry name" value="Spore Coat Polysaccharide Biosynthesis Protein SpsA, Chain A"/>
    <property type="match status" value="1"/>
</dbReference>
<dbReference type="PANTHER" id="PTHR43685">
    <property type="entry name" value="GLYCOSYLTRANSFERASE"/>
    <property type="match status" value="1"/>
</dbReference>
<reference evidence="5" key="1">
    <citation type="submission" date="2019-11" db="EMBL/GenBank/DDBJ databases">
        <authorList>
            <person name="Feng L."/>
        </authorList>
    </citation>
    <scope>NUCLEOTIDE SEQUENCE</scope>
    <source>
        <strain evidence="5">RintestinalisLFYP67</strain>
    </source>
</reference>
<dbReference type="Pfam" id="PF00535">
    <property type="entry name" value="Glycos_transf_2"/>
    <property type="match status" value="1"/>
</dbReference>
<evidence type="ECO:0000313" key="5">
    <source>
        <dbReference type="EMBL" id="VYU28734.1"/>
    </source>
</evidence>
<evidence type="ECO:0000256" key="3">
    <source>
        <dbReference type="ARBA" id="ARBA00022679"/>
    </source>
</evidence>
<organism evidence="5">
    <name type="scientific">Roseburia intestinalis</name>
    <dbReference type="NCBI Taxonomy" id="166486"/>
    <lineage>
        <taxon>Bacteria</taxon>
        <taxon>Bacillati</taxon>
        <taxon>Bacillota</taxon>
        <taxon>Clostridia</taxon>
        <taxon>Lachnospirales</taxon>
        <taxon>Lachnospiraceae</taxon>
        <taxon>Roseburia</taxon>
    </lineage>
</organism>
<dbReference type="InterPro" id="IPR001173">
    <property type="entry name" value="Glyco_trans_2-like"/>
</dbReference>